<keyword evidence="3" id="KW-0131">Cell cycle</keyword>
<name>I7MK42_TETTS</name>
<dbReference type="GeneID" id="7827573"/>
<dbReference type="STRING" id="312017.I7MK42"/>
<dbReference type="OrthoDB" id="285353at2759"/>
<dbReference type="InterPro" id="IPR039361">
    <property type="entry name" value="Cyclin"/>
</dbReference>
<evidence type="ECO:0000256" key="3">
    <source>
        <dbReference type="ARBA" id="ARBA00023306"/>
    </source>
</evidence>
<feature type="region of interest" description="Disordered" evidence="5">
    <location>
        <begin position="1"/>
        <end position="22"/>
    </location>
</feature>
<dbReference type="Gene3D" id="1.10.472.10">
    <property type="entry name" value="Cyclin-like"/>
    <property type="match status" value="2"/>
</dbReference>
<dbReference type="SMART" id="SM00385">
    <property type="entry name" value="CYCLIN"/>
    <property type="match status" value="1"/>
</dbReference>
<keyword evidence="8" id="KW-1185">Reference proteome</keyword>
<dbReference type="InterPro" id="IPR036915">
    <property type="entry name" value="Cyclin-like_sf"/>
</dbReference>
<dbReference type="AlphaFoldDB" id="I7MK42"/>
<evidence type="ECO:0000256" key="5">
    <source>
        <dbReference type="SAM" id="MobiDB-lite"/>
    </source>
</evidence>
<organism evidence="7 8">
    <name type="scientific">Tetrahymena thermophila (strain SB210)</name>
    <dbReference type="NCBI Taxonomy" id="312017"/>
    <lineage>
        <taxon>Eukaryota</taxon>
        <taxon>Sar</taxon>
        <taxon>Alveolata</taxon>
        <taxon>Ciliophora</taxon>
        <taxon>Intramacronucleata</taxon>
        <taxon>Oligohymenophorea</taxon>
        <taxon>Hymenostomatida</taxon>
        <taxon>Tetrahymenina</taxon>
        <taxon>Tetrahymenidae</taxon>
        <taxon>Tetrahymena</taxon>
    </lineage>
</organism>
<dbReference type="PANTHER" id="PTHR10177">
    <property type="entry name" value="CYCLINS"/>
    <property type="match status" value="1"/>
</dbReference>
<dbReference type="InParanoid" id="I7MK42"/>
<protein>
    <submittedName>
        <fullName evidence="7">Amine-terminal domain cyclin</fullName>
    </submittedName>
</protein>
<accession>I7MK42</accession>
<evidence type="ECO:0000256" key="4">
    <source>
        <dbReference type="RuleBase" id="RU000383"/>
    </source>
</evidence>
<keyword evidence="2 4" id="KW-0195">Cyclin</keyword>
<proteinExistence type="inferred from homology"/>
<comment type="similarity">
    <text evidence="4">Belongs to the cyclin family.</text>
</comment>
<dbReference type="InterPro" id="IPR006671">
    <property type="entry name" value="Cyclin_N"/>
</dbReference>
<feature type="domain" description="Cyclin-like" evidence="6">
    <location>
        <begin position="436"/>
        <end position="521"/>
    </location>
</feature>
<dbReference type="eggNOG" id="KOG0653">
    <property type="taxonomic scope" value="Eukaryota"/>
</dbReference>
<dbReference type="RefSeq" id="XP_001028036.2">
    <property type="nucleotide sequence ID" value="XM_001028036.2"/>
</dbReference>
<gene>
    <name evidence="7" type="ORF">TTHERM_00526250</name>
</gene>
<evidence type="ECO:0000313" key="7">
    <source>
        <dbReference type="EMBL" id="EAS07794.2"/>
    </source>
</evidence>
<feature type="compositionally biased region" description="Polar residues" evidence="5">
    <location>
        <begin position="7"/>
        <end position="22"/>
    </location>
</feature>
<reference evidence="8" key="1">
    <citation type="journal article" date="2006" name="PLoS Biol.">
        <title>Macronuclear genome sequence of the ciliate Tetrahymena thermophila, a model eukaryote.</title>
        <authorList>
            <person name="Eisen J.A."/>
            <person name="Coyne R.S."/>
            <person name="Wu M."/>
            <person name="Wu D."/>
            <person name="Thiagarajan M."/>
            <person name="Wortman J.R."/>
            <person name="Badger J.H."/>
            <person name="Ren Q."/>
            <person name="Amedeo P."/>
            <person name="Jones K.M."/>
            <person name="Tallon L.J."/>
            <person name="Delcher A.L."/>
            <person name="Salzberg S.L."/>
            <person name="Silva J.C."/>
            <person name="Haas B.J."/>
            <person name="Majoros W.H."/>
            <person name="Farzad M."/>
            <person name="Carlton J.M."/>
            <person name="Smith R.K. Jr."/>
            <person name="Garg J."/>
            <person name="Pearlman R.E."/>
            <person name="Karrer K.M."/>
            <person name="Sun L."/>
            <person name="Manning G."/>
            <person name="Elde N.C."/>
            <person name="Turkewitz A.P."/>
            <person name="Asai D.J."/>
            <person name="Wilkes D.E."/>
            <person name="Wang Y."/>
            <person name="Cai H."/>
            <person name="Collins K."/>
            <person name="Stewart B.A."/>
            <person name="Lee S.R."/>
            <person name="Wilamowska K."/>
            <person name="Weinberg Z."/>
            <person name="Ruzzo W.L."/>
            <person name="Wloga D."/>
            <person name="Gaertig J."/>
            <person name="Frankel J."/>
            <person name="Tsao C.-C."/>
            <person name="Gorovsky M.A."/>
            <person name="Keeling P.J."/>
            <person name="Waller R.F."/>
            <person name="Patron N.J."/>
            <person name="Cherry J.M."/>
            <person name="Stover N.A."/>
            <person name="Krieger C.J."/>
            <person name="del Toro C."/>
            <person name="Ryder H.F."/>
            <person name="Williamson S.C."/>
            <person name="Barbeau R.A."/>
            <person name="Hamilton E.P."/>
            <person name="Orias E."/>
        </authorList>
    </citation>
    <scope>NUCLEOTIDE SEQUENCE [LARGE SCALE GENOMIC DNA]</scope>
    <source>
        <strain evidence="8">SB210</strain>
    </source>
</reference>
<evidence type="ECO:0000256" key="2">
    <source>
        <dbReference type="ARBA" id="ARBA00023127"/>
    </source>
</evidence>
<dbReference type="FunFam" id="1.10.472.10:FF:000001">
    <property type="entry name" value="G2/mitotic-specific cyclin"/>
    <property type="match status" value="1"/>
</dbReference>
<dbReference type="InterPro" id="IPR048258">
    <property type="entry name" value="Cyclins_cyclin-box"/>
</dbReference>
<dbReference type="SUPFAM" id="SSF47954">
    <property type="entry name" value="Cyclin-like"/>
    <property type="match status" value="1"/>
</dbReference>
<evidence type="ECO:0000313" key="8">
    <source>
        <dbReference type="Proteomes" id="UP000009168"/>
    </source>
</evidence>
<keyword evidence="1" id="KW-0132">Cell division</keyword>
<dbReference type="KEGG" id="tet:TTHERM_00526250"/>
<dbReference type="EMBL" id="GG662209">
    <property type="protein sequence ID" value="EAS07794.2"/>
    <property type="molecule type" value="Genomic_DNA"/>
</dbReference>
<dbReference type="Pfam" id="PF00134">
    <property type="entry name" value="Cyclin_N"/>
    <property type="match status" value="1"/>
</dbReference>
<dbReference type="PROSITE" id="PS00292">
    <property type="entry name" value="CYCLINS"/>
    <property type="match status" value="1"/>
</dbReference>
<evidence type="ECO:0000256" key="1">
    <source>
        <dbReference type="ARBA" id="ARBA00022618"/>
    </source>
</evidence>
<dbReference type="GO" id="GO:0051301">
    <property type="term" value="P:cell division"/>
    <property type="evidence" value="ECO:0007669"/>
    <property type="project" value="UniProtKB-KW"/>
</dbReference>
<dbReference type="Proteomes" id="UP000009168">
    <property type="component" value="Unassembled WGS sequence"/>
</dbReference>
<dbReference type="InterPro" id="IPR013763">
    <property type="entry name" value="Cyclin-like_dom"/>
</dbReference>
<sequence length="700" mass="82873">MKLDSKNIISQQSQSEQFPIISSQETQSSSYKTIKKKIVTKLKLSASGSTQYTDSSQYKRSAKLSKAKDLNKKIIFDDYPSQSLELTRTQMDAFSQESHIPSQLRILDTQSQNFGYCHSQLDDDNEMKVNNQYQAILENENQYQMHQHIYQNDDNSNSCVFQQTNYDSINIQQYNQNLNKVSRKLQNVQDQPKNISQREMIAESVSIQSHNQSNNNENNQNQLTVQKNESHSNECMEYNDENQMKTSQQQIKNNINRSERVLLGEITQQLKPLQSPQLEEEFQFNNNNYFQNQEEEQGLANFRTQQNQFIQEDNHGSLFYPCDDVNFIENDEFNYDQYNNPSLIYNPMDDLNRNCFQFFEASNSQQFQKEQAQPQRKLTMREMLDQFNQEDTFSFDDQDLQNFEIRQSDYIVDPQSLQNYNSNFTNFAKKRAILIDWMQEVSTGFSFKRETYQQSISIIDRYFERVQQVPKNQLQLVGATALLIAHKIEEVICKKNEEFITICNGGYTNSQFIQMEIDICLKLKFELNTPTPYFIMNQLMLRWDGLVEQYKELFDNDIIFFKKNNQKSFLLFSKVCQYIDCSYYNIYIYNYPIKYVIALFMYSTLCGSLIQNRDIDVKLSHLNQLFDHFIQNTLNLESCSDLQNVKLFTDQFMDLNICDKVPITNQYINRQDDKIYESYENVCSQQLYNRDFKRLFGIGD</sequence>
<evidence type="ECO:0000259" key="6">
    <source>
        <dbReference type="SMART" id="SM00385"/>
    </source>
</evidence>